<feature type="transmembrane region" description="Helical" evidence="1">
    <location>
        <begin position="201"/>
        <end position="224"/>
    </location>
</feature>
<dbReference type="RefSeq" id="WP_111444581.1">
    <property type="nucleotide sequence ID" value="NZ_QKZK01000005.1"/>
</dbReference>
<feature type="transmembrane region" description="Helical" evidence="1">
    <location>
        <begin position="157"/>
        <end position="189"/>
    </location>
</feature>
<keyword evidence="1" id="KW-1133">Transmembrane helix</keyword>
<keyword evidence="1" id="KW-0812">Transmembrane</keyword>
<proteinExistence type="predicted"/>
<dbReference type="EMBL" id="QKZK01000005">
    <property type="protein sequence ID" value="PZX19198.1"/>
    <property type="molecule type" value="Genomic_DNA"/>
</dbReference>
<protein>
    <submittedName>
        <fullName evidence="2">Putative membrane protein</fullName>
    </submittedName>
</protein>
<dbReference type="OrthoDB" id="9793746at2"/>
<feature type="transmembrane region" description="Helical" evidence="1">
    <location>
        <begin position="102"/>
        <end position="119"/>
    </location>
</feature>
<evidence type="ECO:0000256" key="1">
    <source>
        <dbReference type="SAM" id="Phobius"/>
    </source>
</evidence>
<feature type="transmembrane region" description="Helical" evidence="1">
    <location>
        <begin position="74"/>
        <end position="96"/>
    </location>
</feature>
<dbReference type="Pfam" id="PF04018">
    <property type="entry name" value="VCA0040-like"/>
    <property type="match status" value="1"/>
</dbReference>
<keyword evidence="3" id="KW-1185">Reference proteome</keyword>
<name>A0A2W7NG50_9BACT</name>
<dbReference type="PANTHER" id="PTHR37308:SF1">
    <property type="entry name" value="POLYPRENYL-PHOSPHATE TRANSPORTER"/>
    <property type="match status" value="1"/>
</dbReference>
<dbReference type="AlphaFoldDB" id="A0A2W7NG50"/>
<accession>A0A2W7NG50</accession>
<organism evidence="2 3">
    <name type="scientific">Breznakibacter xylanolyticus</name>
    <dbReference type="NCBI Taxonomy" id="990"/>
    <lineage>
        <taxon>Bacteria</taxon>
        <taxon>Pseudomonadati</taxon>
        <taxon>Bacteroidota</taxon>
        <taxon>Bacteroidia</taxon>
        <taxon>Marinilabiliales</taxon>
        <taxon>Marinilabiliaceae</taxon>
        <taxon>Breznakibacter</taxon>
    </lineage>
</organism>
<gene>
    <name evidence="2" type="ORF">LX69_00865</name>
</gene>
<evidence type="ECO:0000313" key="3">
    <source>
        <dbReference type="Proteomes" id="UP000249239"/>
    </source>
</evidence>
<dbReference type="PANTHER" id="PTHR37308">
    <property type="entry name" value="INTEGRAL MEMBRANE PROTEIN"/>
    <property type="match status" value="1"/>
</dbReference>
<dbReference type="InterPro" id="IPR007163">
    <property type="entry name" value="VCA0040-like"/>
</dbReference>
<keyword evidence="1" id="KW-0472">Membrane</keyword>
<dbReference type="Proteomes" id="UP000249239">
    <property type="component" value="Unassembled WGS sequence"/>
</dbReference>
<comment type="caution">
    <text evidence="2">The sequence shown here is derived from an EMBL/GenBank/DDBJ whole genome shotgun (WGS) entry which is preliminary data.</text>
</comment>
<feature type="transmembrane region" description="Helical" evidence="1">
    <location>
        <begin position="283"/>
        <end position="307"/>
    </location>
</feature>
<sequence length="312" mass="33682">MQRTPLNYLLISLKGIAMGAADVVPGVSGGTIAFITGIYEELLASIKGLPTALPVLWKKDGGVKKIWEAANLNFLLSLGLGIVLSILSLARLMTWLLETHPIVTWSFFFGLILASVWYIMRELNRINIQVVVGFVAGTLLAWWITTVSPTETTNATWFVFVSGAIAICAMILPGISGSFILLLLGKYLFMMSAIKEMKVAVILVFMAGAGVGIITFSNVLTWLLKKYHAITVAVLGGFMVGSLNKVWPWKEVTSTYINSHGVTKPLTESNVLPTAYEAVSGQAALLVPAVVAALVGLGLVFAIEYVAKMMKR</sequence>
<evidence type="ECO:0000313" key="2">
    <source>
        <dbReference type="EMBL" id="PZX19198.1"/>
    </source>
</evidence>
<reference evidence="2 3" key="1">
    <citation type="submission" date="2018-06" db="EMBL/GenBank/DDBJ databases">
        <title>Genomic Encyclopedia of Archaeal and Bacterial Type Strains, Phase II (KMG-II): from individual species to whole genera.</title>
        <authorList>
            <person name="Goeker M."/>
        </authorList>
    </citation>
    <scope>NUCLEOTIDE SEQUENCE [LARGE SCALE GENOMIC DNA]</scope>
    <source>
        <strain evidence="2 3">DSM 6779</strain>
    </source>
</reference>
<feature type="transmembrane region" description="Helical" evidence="1">
    <location>
        <begin position="126"/>
        <end position="145"/>
    </location>
</feature>